<sequence>MYRAVLDTCALVPSLQRDFLLQLATEEAYAPIWGSGILFELDYILAGLHDRRGISDSARRRQHLFDQLKQAFPGSEVHAPKDREYSYGLNDPDDGHVAHAAIIGKADAIVTDDRRAGFSTAGVLAEADIETVHPHQFAANTVSAHPHAGVRALREMSNRRTNPPQTPEQILDLLVTQHNMTEVAEILLPLLAEDTRCPG</sequence>
<evidence type="ECO:0000259" key="6">
    <source>
        <dbReference type="Pfam" id="PF13470"/>
    </source>
</evidence>
<evidence type="ECO:0000256" key="2">
    <source>
        <dbReference type="ARBA" id="ARBA00022722"/>
    </source>
</evidence>
<dbReference type="RefSeq" id="WP_163681857.1">
    <property type="nucleotide sequence ID" value="NZ_AP022582.1"/>
</dbReference>
<keyword evidence="3" id="KW-0479">Metal-binding</keyword>
<organism evidence="8 9">
    <name type="scientific">Mycobacterium seoulense</name>
    <dbReference type="NCBI Taxonomy" id="386911"/>
    <lineage>
        <taxon>Bacteria</taxon>
        <taxon>Bacillati</taxon>
        <taxon>Actinomycetota</taxon>
        <taxon>Actinomycetes</taxon>
        <taxon>Mycobacteriales</taxon>
        <taxon>Mycobacteriaceae</taxon>
        <taxon>Mycobacterium</taxon>
    </lineage>
</organism>
<gene>
    <name evidence="8" type="ORF">MSEO_32540</name>
</gene>
<dbReference type="KEGG" id="mseo:MSEO_32540"/>
<keyword evidence="5" id="KW-0460">Magnesium</keyword>
<feature type="domain" description="VapC50 C-terminal" evidence="7">
    <location>
        <begin position="136"/>
        <end position="176"/>
    </location>
</feature>
<proteinExistence type="predicted"/>
<dbReference type="InterPro" id="IPR002716">
    <property type="entry name" value="PIN_dom"/>
</dbReference>
<dbReference type="GO" id="GO:0004518">
    <property type="term" value="F:nuclease activity"/>
    <property type="evidence" value="ECO:0007669"/>
    <property type="project" value="UniProtKB-KW"/>
</dbReference>
<dbReference type="Pfam" id="PF26343">
    <property type="entry name" value="VapC50_C"/>
    <property type="match status" value="1"/>
</dbReference>
<evidence type="ECO:0000313" key="8">
    <source>
        <dbReference type="EMBL" id="BBY02755.1"/>
    </source>
</evidence>
<dbReference type="Proteomes" id="UP000466632">
    <property type="component" value="Chromosome"/>
</dbReference>
<dbReference type="GO" id="GO:0046872">
    <property type="term" value="F:metal ion binding"/>
    <property type="evidence" value="ECO:0007669"/>
    <property type="project" value="UniProtKB-KW"/>
</dbReference>
<comment type="cofactor">
    <cofactor evidence="1">
        <name>Mg(2+)</name>
        <dbReference type="ChEBI" id="CHEBI:18420"/>
    </cofactor>
</comment>
<dbReference type="InterPro" id="IPR058652">
    <property type="entry name" value="VapC50_C"/>
</dbReference>
<accession>A0A7I7P1W5</accession>
<keyword evidence="4" id="KW-0378">Hydrolase</keyword>
<evidence type="ECO:0000256" key="1">
    <source>
        <dbReference type="ARBA" id="ARBA00001946"/>
    </source>
</evidence>
<evidence type="ECO:0000313" key="9">
    <source>
        <dbReference type="Proteomes" id="UP000466632"/>
    </source>
</evidence>
<evidence type="ECO:0000256" key="5">
    <source>
        <dbReference type="ARBA" id="ARBA00022842"/>
    </source>
</evidence>
<protein>
    <recommendedName>
        <fullName evidence="10">PIN domain-containing protein</fullName>
    </recommendedName>
</protein>
<dbReference type="Pfam" id="PF13470">
    <property type="entry name" value="PIN_3"/>
    <property type="match status" value="1"/>
</dbReference>
<evidence type="ECO:0000259" key="7">
    <source>
        <dbReference type="Pfam" id="PF26343"/>
    </source>
</evidence>
<reference evidence="8 9" key="1">
    <citation type="journal article" date="2019" name="Emerg. Microbes Infect.">
        <title>Comprehensive subspecies identification of 175 nontuberculous mycobacteria species based on 7547 genomic profiles.</title>
        <authorList>
            <person name="Matsumoto Y."/>
            <person name="Kinjo T."/>
            <person name="Motooka D."/>
            <person name="Nabeya D."/>
            <person name="Jung N."/>
            <person name="Uechi K."/>
            <person name="Horii T."/>
            <person name="Iida T."/>
            <person name="Fujita J."/>
            <person name="Nakamura S."/>
        </authorList>
    </citation>
    <scope>NUCLEOTIDE SEQUENCE [LARGE SCALE GENOMIC DNA]</scope>
    <source>
        <strain evidence="8 9">JCM 16018</strain>
    </source>
</reference>
<keyword evidence="2" id="KW-0540">Nuclease</keyword>
<evidence type="ECO:0000256" key="4">
    <source>
        <dbReference type="ARBA" id="ARBA00022801"/>
    </source>
</evidence>
<evidence type="ECO:0008006" key="10">
    <source>
        <dbReference type="Google" id="ProtNLM"/>
    </source>
</evidence>
<keyword evidence="9" id="KW-1185">Reference proteome</keyword>
<evidence type="ECO:0000256" key="3">
    <source>
        <dbReference type="ARBA" id="ARBA00022723"/>
    </source>
</evidence>
<dbReference type="AlphaFoldDB" id="A0A7I7P1W5"/>
<dbReference type="GO" id="GO:0016787">
    <property type="term" value="F:hydrolase activity"/>
    <property type="evidence" value="ECO:0007669"/>
    <property type="project" value="UniProtKB-KW"/>
</dbReference>
<dbReference type="EMBL" id="AP022582">
    <property type="protein sequence ID" value="BBY02755.1"/>
    <property type="molecule type" value="Genomic_DNA"/>
</dbReference>
<feature type="domain" description="PIN" evidence="6">
    <location>
        <begin position="3"/>
        <end position="115"/>
    </location>
</feature>
<name>A0A7I7P1W5_9MYCO</name>